<proteinExistence type="predicted"/>
<name>A0A3M3ZJ85_9PSED</name>
<dbReference type="EMBL" id="RBQE01000621">
    <property type="protein sequence ID" value="RMO94702.1"/>
    <property type="molecule type" value="Genomic_DNA"/>
</dbReference>
<organism evidence="1 2">
    <name type="scientific">Pseudomonas syringae pv. persicae</name>
    <dbReference type="NCBI Taxonomy" id="237306"/>
    <lineage>
        <taxon>Bacteria</taxon>
        <taxon>Pseudomonadati</taxon>
        <taxon>Pseudomonadota</taxon>
        <taxon>Gammaproteobacteria</taxon>
        <taxon>Pseudomonadales</taxon>
        <taxon>Pseudomonadaceae</taxon>
        <taxon>Pseudomonas</taxon>
    </lineage>
</organism>
<comment type="caution">
    <text evidence="1">The sequence shown here is derived from an EMBL/GenBank/DDBJ whole genome shotgun (WGS) entry which is preliminary data.</text>
</comment>
<sequence length="41" mass="4541">MKGIATCIAYFPSVGGAVLNKTATYIYSTHPDMSWISIYRL</sequence>
<accession>A0A3M3ZJ85</accession>
<protein>
    <submittedName>
        <fullName evidence="1">Uncharacterized protein</fullName>
    </submittedName>
</protein>
<dbReference type="Proteomes" id="UP000281604">
    <property type="component" value="Unassembled WGS sequence"/>
</dbReference>
<evidence type="ECO:0000313" key="1">
    <source>
        <dbReference type="EMBL" id="RMO94702.1"/>
    </source>
</evidence>
<dbReference type="AlphaFoldDB" id="A0A3M3ZJ85"/>
<evidence type="ECO:0000313" key="2">
    <source>
        <dbReference type="Proteomes" id="UP000281604"/>
    </source>
</evidence>
<reference evidence="1 2" key="1">
    <citation type="submission" date="2018-08" db="EMBL/GenBank/DDBJ databases">
        <title>Recombination of ecologically and evolutionarily significant loci maintains genetic cohesion in the Pseudomonas syringae species complex.</title>
        <authorList>
            <person name="Dillon M."/>
            <person name="Thakur S."/>
            <person name="Almeida R.N.D."/>
            <person name="Weir B.S."/>
            <person name="Guttman D.S."/>
        </authorList>
    </citation>
    <scope>NUCLEOTIDE SEQUENCE [LARGE SCALE GENOMIC DNA]</scope>
    <source>
        <strain evidence="1 2">ICMP 3706</strain>
    </source>
</reference>
<gene>
    <name evidence="1" type="ORF">ALQ30_200759</name>
</gene>